<comment type="caution">
    <text evidence="2">The sequence shown here is derived from an EMBL/GenBank/DDBJ whole genome shotgun (WGS) entry which is preliminary data.</text>
</comment>
<proteinExistence type="predicted"/>
<gene>
    <name evidence="2" type="ORF">LCGC14_2445010</name>
</gene>
<reference evidence="2" key="1">
    <citation type="journal article" date="2015" name="Nature">
        <title>Complex archaea that bridge the gap between prokaryotes and eukaryotes.</title>
        <authorList>
            <person name="Spang A."/>
            <person name="Saw J.H."/>
            <person name="Jorgensen S.L."/>
            <person name="Zaremba-Niedzwiedzka K."/>
            <person name="Martijn J."/>
            <person name="Lind A.E."/>
            <person name="van Eijk R."/>
            <person name="Schleper C."/>
            <person name="Guy L."/>
            <person name="Ettema T.J."/>
        </authorList>
    </citation>
    <scope>NUCLEOTIDE SEQUENCE</scope>
</reference>
<dbReference type="AlphaFoldDB" id="A0A0F9DUY6"/>
<name>A0A0F9DUY6_9ZZZZ</name>
<organism evidence="2">
    <name type="scientific">marine sediment metagenome</name>
    <dbReference type="NCBI Taxonomy" id="412755"/>
    <lineage>
        <taxon>unclassified sequences</taxon>
        <taxon>metagenomes</taxon>
        <taxon>ecological metagenomes</taxon>
    </lineage>
</organism>
<sequence length="159" mass="16941">MKLTCPWGVEHPAESVTSVVSTTEPDLDLAVVFDCGCGRRGFTLKRAIASGIFTDDEIEKLRAEARKLRGESRSDFRSAQAVTILAGEHKGQAGLVWAVDGDKIEVLTLEGDYHVYSPAELEAVATAADETKGPDGGTKGAADETKGPDGGTEDERRHP</sequence>
<feature type="compositionally biased region" description="Basic and acidic residues" evidence="1">
    <location>
        <begin position="141"/>
        <end position="159"/>
    </location>
</feature>
<evidence type="ECO:0000256" key="1">
    <source>
        <dbReference type="SAM" id="MobiDB-lite"/>
    </source>
</evidence>
<accession>A0A0F9DUY6</accession>
<protein>
    <submittedName>
        <fullName evidence="2">Uncharacterized protein</fullName>
    </submittedName>
</protein>
<feature type="region of interest" description="Disordered" evidence="1">
    <location>
        <begin position="126"/>
        <end position="159"/>
    </location>
</feature>
<evidence type="ECO:0000313" key="2">
    <source>
        <dbReference type="EMBL" id="KKL21481.1"/>
    </source>
</evidence>
<dbReference type="EMBL" id="LAZR01037714">
    <property type="protein sequence ID" value="KKL21481.1"/>
    <property type="molecule type" value="Genomic_DNA"/>
</dbReference>